<evidence type="ECO:0000256" key="7">
    <source>
        <dbReference type="ARBA" id="ARBA00023157"/>
    </source>
</evidence>
<comment type="caution">
    <text evidence="12">The sequence shown here is derived from an EMBL/GenBank/DDBJ whole genome shotgun (WGS) entry which is preliminary data.</text>
</comment>
<keyword evidence="9" id="KW-0479">Metal-binding</keyword>
<comment type="caution">
    <text evidence="9">Lacks conserved residue(s) required for the propagation of feature annotation.</text>
</comment>
<gene>
    <name evidence="12" type="ORF">CCHLO57077_00015090</name>
</gene>
<evidence type="ECO:0000256" key="2">
    <source>
        <dbReference type="ARBA" id="ARBA00004613"/>
    </source>
</evidence>
<dbReference type="PROSITE" id="PS52012">
    <property type="entry name" value="CFEM"/>
    <property type="match status" value="1"/>
</dbReference>
<evidence type="ECO:0000256" key="8">
    <source>
        <dbReference type="ARBA" id="ARBA00023288"/>
    </source>
</evidence>
<comment type="subcellular location">
    <subcellularLocation>
        <location evidence="1">Membrane</location>
        <topology evidence="1">Lipid-anchor</topology>
        <topology evidence="1">GPI-anchor</topology>
    </subcellularLocation>
    <subcellularLocation>
        <location evidence="2">Secreted</location>
    </subcellularLocation>
</comment>
<evidence type="ECO:0000256" key="9">
    <source>
        <dbReference type="PROSITE-ProRule" id="PRU01356"/>
    </source>
</evidence>
<evidence type="ECO:0000256" key="10">
    <source>
        <dbReference type="SAM" id="SignalP"/>
    </source>
</evidence>
<dbReference type="InterPro" id="IPR008427">
    <property type="entry name" value="Extracellular_membr_CFEM_dom"/>
</dbReference>
<feature type="chain" id="PRO_5041219081" description="CFEM domain-containing protein" evidence="10">
    <location>
        <begin position="22"/>
        <end position="342"/>
    </location>
</feature>
<evidence type="ECO:0000256" key="1">
    <source>
        <dbReference type="ARBA" id="ARBA00004589"/>
    </source>
</evidence>
<evidence type="ECO:0000313" key="13">
    <source>
        <dbReference type="Proteomes" id="UP001160390"/>
    </source>
</evidence>
<keyword evidence="6 10" id="KW-0732">Signal</keyword>
<evidence type="ECO:0000259" key="11">
    <source>
        <dbReference type="PROSITE" id="PS52012"/>
    </source>
</evidence>
<feature type="domain" description="CFEM" evidence="11">
    <location>
        <begin position="19"/>
        <end position="131"/>
    </location>
</feature>
<dbReference type="GO" id="GO:0098552">
    <property type="term" value="C:side of membrane"/>
    <property type="evidence" value="ECO:0007669"/>
    <property type="project" value="UniProtKB-KW"/>
</dbReference>
<name>A0AA35LQ63_9HYPO</name>
<dbReference type="Proteomes" id="UP001160390">
    <property type="component" value="Unassembled WGS sequence"/>
</dbReference>
<evidence type="ECO:0000313" key="12">
    <source>
        <dbReference type="EMBL" id="CAI6017194.1"/>
    </source>
</evidence>
<organism evidence="12 13">
    <name type="scientific">Clonostachys chloroleuca</name>
    <dbReference type="NCBI Taxonomy" id="1926264"/>
    <lineage>
        <taxon>Eukaryota</taxon>
        <taxon>Fungi</taxon>
        <taxon>Dikarya</taxon>
        <taxon>Ascomycota</taxon>
        <taxon>Pezizomycotina</taxon>
        <taxon>Sordariomycetes</taxon>
        <taxon>Hypocreomycetidae</taxon>
        <taxon>Hypocreales</taxon>
        <taxon>Bionectriaceae</taxon>
        <taxon>Clonostachys</taxon>
    </lineage>
</organism>
<keyword evidence="5" id="KW-0336">GPI-anchor</keyword>
<dbReference type="GO" id="GO:0046872">
    <property type="term" value="F:metal ion binding"/>
    <property type="evidence" value="ECO:0007669"/>
    <property type="project" value="UniProtKB-UniRule"/>
</dbReference>
<evidence type="ECO:0000256" key="4">
    <source>
        <dbReference type="ARBA" id="ARBA00022525"/>
    </source>
</evidence>
<accession>A0AA35LQ63</accession>
<keyword evidence="5" id="KW-0325">Glycoprotein</keyword>
<dbReference type="AlphaFoldDB" id="A0AA35LQ63"/>
<dbReference type="EMBL" id="CABFNP030000456">
    <property type="protein sequence ID" value="CAI6017194.1"/>
    <property type="molecule type" value="Genomic_DNA"/>
</dbReference>
<keyword evidence="9" id="KW-0349">Heme</keyword>
<protein>
    <recommendedName>
        <fullName evidence="11">CFEM domain-containing protein</fullName>
    </recommendedName>
</protein>
<keyword evidence="13" id="KW-1185">Reference proteome</keyword>
<feature type="signal peptide" evidence="10">
    <location>
        <begin position="1"/>
        <end position="21"/>
    </location>
</feature>
<keyword evidence="4" id="KW-0964">Secreted</keyword>
<keyword evidence="9" id="KW-0408">Iron</keyword>
<reference evidence="12" key="1">
    <citation type="submission" date="2023-01" db="EMBL/GenBank/DDBJ databases">
        <authorList>
            <person name="Piombo E."/>
        </authorList>
    </citation>
    <scope>NUCLEOTIDE SEQUENCE</scope>
</reference>
<feature type="disulfide bond" evidence="9">
    <location>
        <begin position="61"/>
        <end position="68"/>
    </location>
</feature>
<proteinExistence type="inferred from homology"/>
<evidence type="ECO:0000256" key="6">
    <source>
        <dbReference type="ARBA" id="ARBA00022729"/>
    </source>
</evidence>
<sequence>MAFRSVVLLSIGLALAGSASATSTTSSTATATATSPLPSLVNQMPGCDIHCFPQVGKEIGCDTSDLKCLCEDTSVFKAHMGTCLLVKCSNSEYSVGLEVVIDICLAIAAKPDASAVKSAARIIKSESAEPSSESAAIRKGHGVYMAGIAALAAYAGSSVGLDSALKELDRAILKEIEYLSVPIEGWEDWSAIVRNRTSYGTMGLAYPVELRNSEPVIGDLRLDSEPVIFCDREGCDLVMLEFSVPSNPQEQLADFASWRPMAVATNRKISIATTCTSYAVTRGGDGTATEIEYKGENDQELIRFAVTRVGASRQTSFMTETSAEYGSGCKTVHVLETSPDNP</sequence>
<keyword evidence="7 9" id="KW-1015">Disulfide bond</keyword>
<evidence type="ECO:0000256" key="5">
    <source>
        <dbReference type="ARBA" id="ARBA00022622"/>
    </source>
</evidence>
<dbReference type="GO" id="GO:0005576">
    <property type="term" value="C:extracellular region"/>
    <property type="evidence" value="ECO:0007669"/>
    <property type="project" value="UniProtKB-SubCell"/>
</dbReference>
<feature type="binding site" description="axial binding residue" evidence="9">
    <location>
        <position position="65"/>
    </location>
    <ligand>
        <name>heme</name>
        <dbReference type="ChEBI" id="CHEBI:30413"/>
    </ligand>
    <ligandPart>
        <name>Fe</name>
        <dbReference type="ChEBI" id="CHEBI:18248"/>
    </ligandPart>
</feature>
<dbReference type="Pfam" id="PF05730">
    <property type="entry name" value="CFEM"/>
    <property type="match status" value="1"/>
</dbReference>
<evidence type="ECO:0000256" key="3">
    <source>
        <dbReference type="ARBA" id="ARBA00010031"/>
    </source>
</evidence>
<keyword evidence="8" id="KW-0449">Lipoprotein</keyword>
<keyword evidence="5" id="KW-0472">Membrane</keyword>
<dbReference type="SMART" id="SM00747">
    <property type="entry name" value="CFEM"/>
    <property type="match status" value="1"/>
</dbReference>
<comment type="similarity">
    <text evidence="3">Belongs to the RBT5 family.</text>
</comment>